<gene>
    <name evidence="1" type="ORF">WN51_09667</name>
</gene>
<reference evidence="1 2" key="1">
    <citation type="submission" date="2015-07" db="EMBL/GenBank/DDBJ databases">
        <title>The genome of Melipona quadrifasciata.</title>
        <authorList>
            <person name="Pan H."/>
            <person name="Kapheim K."/>
        </authorList>
    </citation>
    <scope>NUCLEOTIDE SEQUENCE [LARGE SCALE GENOMIC DNA]</scope>
    <source>
        <strain evidence="1">0111107301</strain>
        <tissue evidence="1">Whole body</tissue>
    </source>
</reference>
<dbReference type="EMBL" id="KQ435732">
    <property type="protein sequence ID" value="KOX77345.1"/>
    <property type="molecule type" value="Genomic_DNA"/>
</dbReference>
<accession>A0A0M9A4Z6</accession>
<keyword evidence="2" id="KW-1185">Reference proteome</keyword>
<sequence>MTDNTKFFRLIYLNDFRNRSWKSGADVQETVSKEEQCIALLRNNEHETRKRNTSIIRES</sequence>
<protein>
    <submittedName>
        <fullName evidence="1">Uncharacterized protein</fullName>
    </submittedName>
</protein>
<dbReference type="AlphaFoldDB" id="A0A0M9A4Z6"/>
<evidence type="ECO:0000313" key="2">
    <source>
        <dbReference type="Proteomes" id="UP000053105"/>
    </source>
</evidence>
<name>A0A0M9A4Z6_9HYME</name>
<proteinExistence type="predicted"/>
<organism evidence="1 2">
    <name type="scientific">Melipona quadrifasciata</name>
    <dbReference type="NCBI Taxonomy" id="166423"/>
    <lineage>
        <taxon>Eukaryota</taxon>
        <taxon>Metazoa</taxon>
        <taxon>Ecdysozoa</taxon>
        <taxon>Arthropoda</taxon>
        <taxon>Hexapoda</taxon>
        <taxon>Insecta</taxon>
        <taxon>Pterygota</taxon>
        <taxon>Neoptera</taxon>
        <taxon>Endopterygota</taxon>
        <taxon>Hymenoptera</taxon>
        <taxon>Apocrita</taxon>
        <taxon>Aculeata</taxon>
        <taxon>Apoidea</taxon>
        <taxon>Anthophila</taxon>
        <taxon>Apidae</taxon>
        <taxon>Melipona</taxon>
    </lineage>
</organism>
<dbReference type="Proteomes" id="UP000053105">
    <property type="component" value="Unassembled WGS sequence"/>
</dbReference>
<evidence type="ECO:0000313" key="1">
    <source>
        <dbReference type="EMBL" id="KOX77345.1"/>
    </source>
</evidence>